<feature type="region of interest" description="Disordered" evidence="14">
    <location>
        <begin position="275"/>
        <end position="332"/>
    </location>
</feature>
<dbReference type="InterPro" id="IPR023801">
    <property type="entry name" value="His_deacetylse_dom"/>
</dbReference>
<dbReference type="GO" id="GO:0141221">
    <property type="term" value="F:histone deacetylase activity, hydrolytic mechanism"/>
    <property type="evidence" value="ECO:0007669"/>
    <property type="project" value="UniProtKB-EC"/>
</dbReference>
<dbReference type="GO" id="GO:0000122">
    <property type="term" value="P:negative regulation of transcription by RNA polymerase II"/>
    <property type="evidence" value="ECO:0007669"/>
    <property type="project" value="InterPro"/>
</dbReference>
<keyword evidence="11" id="KW-0539">Nucleus</keyword>
<keyword evidence="4 12" id="KW-0678">Repressor</keyword>
<accession>A0A8J1XRN0</accession>
<keyword evidence="6 12" id="KW-0378">Hydrolase</keyword>
<evidence type="ECO:0000256" key="14">
    <source>
        <dbReference type="SAM" id="MobiDB-lite"/>
    </source>
</evidence>
<evidence type="ECO:0000256" key="9">
    <source>
        <dbReference type="ARBA" id="ARBA00023015"/>
    </source>
</evidence>
<dbReference type="EC" id="3.5.1.98" evidence="3 12"/>
<keyword evidence="16" id="KW-1185">Reference proteome</keyword>
<keyword evidence="8 12" id="KW-0156">Chromatin regulator</keyword>
<evidence type="ECO:0000256" key="4">
    <source>
        <dbReference type="ARBA" id="ARBA00022491"/>
    </source>
</evidence>
<evidence type="ECO:0000256" key="13">
    <source>
        <dbReference type="SAM" id="Coils"/>
    </source>
</evidence>
<reference evidence="15" key="1">
    <citation type="submission" date="2022-03" db="EMBL/GenBank/DDBJ databases">
        <authorList>
            <person name="Martin C."/>
        </authorList>
    </citation>
    <scope>NUCLEOTIDE SEQUENCE</scope>
</reference>
<evidence type="ECO:0000256" key="5">
    <source>
        <dbReference type="ARBA" id="ARBA00022723"/>
    </source>
</evidence>
<evidence type="ECO:0000256" key="3">
    <source>
        <dbReference type="ARBA" id="ARBA00012111"/>
    </source>
</evidence>
<dbReference type="GO" id="GO:0005634">
    <property type="term" value="C:nucleus"/>
    <property type="evidence" value="ECO:0007669"/>
    <property type="project" value="UniProtKB-SubCell"/>
</dbReference>
<dbReference type="PRINTS" id="PR01270">
    <property type="entry name" value="HDASUPER"/>
</dbReference>
<evidence type="ECO:0000256" key="7">
    <source>
        <dbReference type="ARBA" id="ARBA00022833"/>
    </source>
</evidence>
<dbReference type="Gene3D" id="3.40.800.20">
    <property type="entry name" value="Histone deacetylase domain"/>
    <property type="match status" value="1"/>
</dbReference>
<feature type="region of interest" description="Disordered" evidence="14">
    <location>
        <begin position="222"/>
        <end position="258"/>
    </location>
</feature>
<dbReference type="SUPFAM" id="SSF52768">
    <property type="entry name" value="Arginase/deacetylase"/>
    <property type="match status" value="1"/>
</dbReference>
<dbReference type="CDD" id="cd11681">
    <property type="entry name" value="HDAC_classIIa"/>
    <property type="match status" value="1"/>
</dbReference>
<feature type="coiled-coil region" evidence="13">
    <location>
        <begin position="139"/>
        <end position="189"/>
    </location>
</feature>
<keyword evidence="5" id="KW-0479">Metal-binding</keyword>
<feature type="region of interest" description="Disordered" evidence="14">
    <location>
        <begin position="602"/>
        <end position="656"/>
    </location>
</feature>
<keyword evidence="13" id="KW-0175">Coiled coil</keyword>
<dbReference type="InterPro" id="IPR023696">
    <property type="entry name" value="Ureohydrolase_dom_sf"/>
</dbReference>
<dbReference type="GO" id="GO:0046872">
    <property type="term" value="F:metal ion binding"/>
    <property type="evidence" value="ECO:0007669"/>
    <property type="project" value="UniProtKB-KW"/>
</dbReference>
<evidence type="ECO:0000256" key="1">
    <source>
        <dbReference type="ARBA" id="ARBA00004123"/>
    </source>
</evidence>
<dbReference type="InterPro" id="IPR000286">
    <property type="entry name" value="HDACs"/>
</dbReference>
<name>A0A8J1XRN0_OWEFU</name>
<feature type="region of interest" description="Disordered" evidence="14">
    <location>
        <begin position="1074"/>
        <end position="1096"/>
    </location>
</feature>
<dbReference type="Gene3D" id="6.10.250.1550">
    <property type="match status" value="1"/>
</dbReference>
<feature type="compositionally biased region" description="Basic and acidic residues" evidence="14">
    <location>
        <begin position="530"/>
        <end position="560"/>
    </location>
</feature>
<evidence type="ECO:0000256" key="12">
    <source>
        <dbReference type="PIRNR" id="PIRNR037911"/>
    </source>
</evidence>
<keyword evidence="9 12" id="KW-0805">Transcription regulation</keyword>
<protein>
    <recommendedName>
        <fullName evidence="3 12">Histone deacetylase</fullName>
        <ecNumber evidence="3 12">3.5.1.98</ecNumber>
    </recommendedName>
</protein>
<comment type="catalytic activity">
    <reaction evidence="12">
        <text>N(6)-acetyl-L-lysyl-[histone] + H2O = L-lysyl-[histone] + acetate</text>
        <dbReference type="Rhea" id="RHEA:58196"/>
        <dbReference type="Rhea" id="RHEA-COMP:9845"/>
        <dbReference type="Rhea" id="RHEA-COMP:11338"/>
        <dbReference type="ChEBI" id="CHEBI:15377"/>
        <dbReference type="ChEBI" id="CHEBI:29969"/>
        <dbReference type="ChEBI" id="CHEBI:30089"/>
        <dbReference type="ChEBI" id="CHEBI:61930"/>
        <dbReference type="EC" id="3.5.1.98"/>
    </reaction>
</comment>
<evidence type="ECO:0000313" key="15">
    <source>
        <dbReference type="EMBL" id="CAH1789298.1"/>
    </source>
</evidence>
<dbReference type="Proteomes" id="UP000749559">
    <property type="component" value="Unassembled WGS sequence"/>
</dbReference>
<dbReference type="AlphaFoldDB" id="A0A8J1XRN0"/>
<gene>
    <name evidence="15" type="ORF">OFUS_LOCUS14681</name>
</gene>
<dbReference type="EMBL" id="CAIIXF020000007">
    <property type="protein sequence ID" value="CAH1789298.1"/>
    <property type="molecule type" value="Genomic_DNA"/>
</dbReference>
<comment type="subcellular location">
    <subcellularLocation>
        <location evidence="1 12">Nucleus</location>
    </subcellularLocation>
</comment>
<dbReference type="InterPro" id="IPR037138">
    <property type="entry name" value="His_deacetylse_dom_sf"/>
</dbReference>
<evidence type="ECO:0000256" key="6">
    <source>
        <dbReference type="ARBA" id="ARBA00022801"/>
    </source>
</evidence>
<dbReference type="PANTHER" id="PTHR45364">
    <property type="entry name" value="HISTONE DEACETYLASE 9-RELATED"/>
    <property type="match status" value="1"/>
</dbReference>
<evidence type="ECO:0000256" key="2">
    <source>
        <dbReference type="ARBA" id="ARBA00007738"/>
    </source>
</evidence>
<feature type="compositionally biased region" description="Low complexity" evidence="14">
    <location>
        <begin position="307"/>
        <end position="330"/>
    </location>
</feature>
<feature type="compositionally biased region" description="Basic residues" evidence="14">
    <location>
        <begin position="281"/>
        <end position="295"/>
    </location>
</feature>
<evidence type="ECO:0000256" key="8">
    <source>
        <dbReference type="ARBA" id="ARBA00022853"/>
    </source>
</evidence>
<dbReference type="Pfam" id="PF00850">
    <property type="entry name" value="Hist_deacetyl"/>
    <property type="match status" value="1"/>
</dbReference>
<comment type="caution">
    <text evidence="15">The sequence shown here is derived from an EMBL/GenBank/DDBJ whole genome shotgun (WGS) entry which is preliminary data.</text>
</comment>
<keyword evidence="7" id="KW-0862">Zinc</keyword>
<sequence>MSMDYMMTYNHRLIRDPVVSRESGMEINNHFSHINRKDIPHTSPLSSPILTRRDISSSLDQQLQAQLVTLKQQHDLQQHMLMQQYQEQQHKLASEHQMQMEEHIKISPSKEDLAFKRSLPLLAQARLFQLQAVPEQMLLVQKQQEYLEQQKKLEEATRIEKDRQERHRIEQLKNKKKDQESAVASSEVKLKLAEFVLNKKQREAMGANHSPPQFRHWAVHHNSLEQSSPPQSGLSPPYRHPGMLGQYDDDFPLRKTASEPNLKVRSVLKQKVLDRRSSPLLRRKDRTPLPLKRKTPLTIDTTLSCHSNPDSGPNSPPNGSAVGSSGSISSLHKEELGPLPLQMMKNMVGQGGDMLYASPSLPNISLGRPANPSSSSTTAEHSEAELRALGAARFGLPLTGHMMPSTLPYFPSLPVIDGEHTSPTAPGNQAYLSAQMKALEQTQSPGKMASGFAGSRGITDAQVAHARLHRHRPLGRTQSAPLPLQHPLLQQQNLLAIQQQHQEQLLKENQKHYLKQHLRQAVLQRSSSKNHMENVDEETEVKLAQEMRETRDISRSRDKLEEEDVMIVNESPSKSTDSRDEDQQAFLYQQRELLRQYRLHDDNSHDSTENMRSAVPSHVHPPPLNRTHSSPIVKFSTTASSTQSQPQTQQSTAEDTTPVTYTYTTGIAYDNAMLKHQCVCGNNNNHIEHAGRLQSIWARLQESHLVDQCEKIKTRKATMEELQSCHAESHTILYGTNPVSKIDPKVLENLHVRFCMLQCGGVGIDSDTVWNDNHTAMAARVAAGCVTELSLLVGSGELKNGFAIVRPPGHHAEENQPMGFCYFNSIAIAAKQLRLRLKTKKVLIVDWDVHHGNSTQQQFYDDPNVLYLSLHRYEGGSFFPGTGSPEDCGSSSGLGYNVNIAWSGGPENAMGDAEYLAAFRSIVMPIAREFGPEVVLVSAGFDAAAGHPAPLGGYNLSAACFGYMTKQLQTLADGKLVLALEGGYDLPSICDASEMCVKALLGEEIPQVKEEELVRLPNKNAIETMENCVRIQANYWSSVKRHTSTIACCYVEAQRREREETDTVTALASLSMVTAKQSSVEEGSLSPAISEPMEES</sequence>
<comment type="similarity">
    <text evidence="2 12">Belongs to the histone deacetylase family. HD type 2 subfamily.</text>
</comment>
<feature type="compositionally biased region" description="Low complexity" evidence="14">
    <location>
        <begin position="224"/>
        <end position="237"/>
    </location>
</feature>
<proteinExistence type="inferred from homology"/>
<organism evidence="15 16">
    <name type="scientific">Owenia fusiformis</name>
    <name type="common">Polychaete worm</name>
    <dbReference type="NCBI Taxonomy" id="6347"/>
    <lineage>
        <taxon>Eukaryota</taxon>
        <taxon>Metazoa</taxon>
        <taxon>Spiralia</taxon>
        <taxon>Lophotrochozoa</taxon>
        <taxon>Annelida</taxon>
        <taxon>Polychaeta</taxon>
        <taxon>Sedentaria</taxon>
        <taxon>Canalipalpata</taxon>
        <taxon>Sabellida</taxon>
        <taxon>Oweniida</taxon>
        <taxon>Oweniidae</taxon>
        <taxon>Owenia</taxon>
    </lineage>
</organism>
<feature type="region of interest" description="Disordered" evidence="14">
    <location>
        <begin position="524"/>
        <end position="581"/>
    </location>
</feature>
<keyword evidence="10 12" id="KW-0804">Transcription</keyword>
<dbReference type="FunFam" id="3.40.800.20:FF:000002">
    <property type="entry name" value="Histone deacetylase"/>
    <property type="match status" value="1"/>
</dbReference>
<evidence type="ECO:0000313" key="16">
    <source>
        <dbReference type="Proteomes" id="UP000749559"/>
    </source>
</evidence>
<dbReference type="PIRSF" id="PIRSF037911">
    <property type="entry name" value="HDAC_II_euk"/>
    <property type="match status" value="1"/>
</dbReference>
<dbReference type="PANTHER" id="PTHR45364:SF12">
    <property type="entry name" value="HISTONE DEACETYLASE"/>
    <property type="match status" value="1"/>
</dbReference>
<feature type="compositionally biased region" description="Low complexity" evidence="14">
    <location>
        <begin position="636"/>
        <end position="656"/>
    </location>
</feature>
<dbReference type="OrthoDB" id="5232919at2759"/>
<evidence type="ECO:0000256" key="11">
    <source>
        <dbReference type="ARBA" id="ARBA00023242"/>
    </source>
</evidence>
<evidence type="ECO:0000256" key="10">
    <source>
        <dbReference type="ARBA" id="ARBA00023163"/>
    </source>
</evidence>
<comment type="function">
    <text evidence="12">Responsible for the deacetylation of lysine residues on the N-terminal part of the core histones (H2A, H2B, H3 and H4). Histone deacetylation gives a tag for epigenetic repression and plays an important role in transcriptional regulation, cell cycle progression and developmental events.</text>
</comment>
<dbReference type="InterPro" id="IPR046949">
    <property type="entry name" value="HDAC4/5/7/9"/>
</dbReference>